<feature type="compositionally biased region" description="Pro residues" evidence="1">
    <location>
        <begin position="212"/>
        <end position="226"/>
    </location>
</feature>
<name>A0A0D2LZA7_HYPSF</name>
<accession>A0A0D2LZA7</accession>
<proteinExistence type="predicted"/>
<feature type="region of interest" description="Disordered" evidence="1">
    <location>
        <begin position="255"/>
        <end position="278"/>
    </location>
</feature>
<sequence>MDSVDGSPYITNFDLVPPSPTRSVHHDYDAPFDGPPVTSPPFAPPHTPSYNGSYYNSPFSQHSELSFTGDELDYELLQGIAHMQDIDYEPSDYDPAHPASGGLLMFAGDGGDYPSATLDGVASPPLGGGLTADIAHRGSPFDRSTPSDNGDDAAHPPFAPSAGAPYPHPYSPDAPGRHSRASSVASHSPSPGPAYPHHHTASGGQQQRFSPSPSPQPSPHIAPFPPAGLAHAHAPPQPSPRMAVAAQFGSMSVHTPSWPAAALPPPHEGPQKAQSPPRLRIADEQGAEYPARPDVPLINAPDEQDDLMGGGGPQFHIVPATPVSGGAGERMPFQQTLATLAQVFFRRWAARRFGFAFGAYTASGVVIVCDRDNVRSDNQCAAAPLSFGGRWDQGLGFRMRACLRIAYSG</sequence>
<dbReference type="Proteomes" id="UP000054270">
    <property type="component" value="Unassembled WGS sequence"/>
</dbReference>
<organism evidence="2 3">
    <name type="scientific">Hypholoma sublateritium (strain FD-334 SS-4)</name>
    <dbReference type="NCBI Taxonomy" id="945553"/>
    <lineage>
        <taxon>Eukaryota</taxon>
        <taxon>Fungi</taxon>
        <taxon>Dikarya</taxon>
        <taxon>Basidiomycota</taxon>
        <taxon>Agaricomycotina</taxon>
        <taxon>Agaricomycetes</taxon>
        <taxon>Agaricomycetidae</taxon>
        <taxon>Agaricales</taxon>
        <taxon>Agaricineae</taxon>
        <taxon>Strophariaceae</taxon>
        <taxon>Hypholoma</taxon>
    </lineage>
</organism>
<dbReference type="STRING" id="945553.A0A0D2LZA7"/>
<dbReference type="AlphaFoldDB" id="A0A0D2LZA7"/>
<protein>
    <submittedName>
        <fullName evidence="2">Uncharacterized protein</fullName>
    </submittedName>
</protein>
<evidence type="ECO:0000313" key="3">
    <source>
        <dbReference type="Proteomes" id="UP000054270"/>
    </source>
</evidence>
<dbReference type="OrthoDB" id="4748970at2759"/>
<dbReference type="EMBL" id="KN817626">
    <property type="protein sequence ID" value="KJA16203.1"/>
    <property type="molecule type" value="Genomic_DNA"/>
</dbReference>
<gene>
    <name evidence="2" type="ORF">HYPSUDRAFT_207258</name>
</gene>
<evidence type="ECO:0000256" key="1">
    <source>
        <dbReference type="SAM" id="MobiDB-lite"/>
    </source>
</evidence>
<feature type="region of interest" description="Disordered" evidence="1">
    <location>
        <begin position="20"/>
        <end position="49"/>
    </location>
</feature>
<keyword evidence="3" id="KW-1185">Reference proteome</keyword>
<reference evidence="3" key="1">
    <citation type="submission" date="2014-04" db="EMBL/GenBank/DDBJ databases">
        <title>Evolutionary Origins and Diversification of the Mycorrhizal Mutualists.</title>
        <authorList>
            <consortium name="DOE Joint Genome Institute"/>
            <consortium name="Mycorrhizal Genomics Consortium"/>
            <person name="Kohler A."/>
            <person name="Kuo A."/>
            <person name="Nagy L.G."/>
            <person name="Floudas D."/>
            <person name="Copeland A."/>
            <person name="Barry K.W."/>
            <person name="Cichocki N."/>
            <person name="Veneault-Fourrey C."/>
            <person name="LaButti K."/>
            <person name="Lindquist E.A."/>
            <person name="Lipzen A."/>
            <person name="Lundell T."/>
            <person name="Morin E."/>
            <person name="Murat C."/>
            <person name="Riley R."/>
            <person name="Ohm R."/>
            <person name="Sun H."/>
            <person name="Tunlid A."/>
            <person name="Henrissat B."/>
            <person name="Grigoriev I.V."/>
            <person name="Hibbett D.S."/>
            <person name="Martin F."/>
        </authorList>
    </citation>
    <scope>NUCLEOTIDE SEQUENCE [LARGE SCALE GENOMIC DNA]</scope>
    <source>
        <strain evidence="3">FD-334 SS-4</strain>
    </source>
</reference>
<feature type="compositionally biased region" description="Pro residues" evidence="1">
    <location>
        <begin position="33"/>
        <end position="47"/>
    </location>
</feature>
<evidence type="ECO:0000313" key="2">
    <source>
        <dbReference type="EMBL" id="KJA16203.1"/>
    </source>
</evidence>
<feature type="region of interest" description="Disordered" evidence="1">
    <location>
        <begin position="129"/>
        <end position="241"/>
    </location>
</feature>